<feature type="region of interest" description="Disordered" evidence="1">
    <location>
        <begin position="1"/>
        <end position="22"/>
    </location>
</feature>
<reference evidence="2" key="1">
    <citation type="submission" date="2022-07" db="EMBL/GenBank/DDBJ databases">
        <title>Phylogenomic reconstructions and comparative analyses of Kickxellomycotina fungi.</title>
        <authorList>
            <person name="Reynolds N.K."/>
            <person name="Stajich J.E."/>
            <person name="Barry K."/>
            <person name="Grigoriev I.V."/>
            <person name="Crous P."/>
            <person name="Smith M.E."/>
        </authorList>
    </citation>
    <scope>NUCLEOTIDE SEQUENCE</scope>
    <source>
        <strain evidence="2">BCRC 34297</strain>
    </source>
</reference>
<evidence type="ECO:0000256" key="1">
    <source>
        <dbReference type="SAM" id="MobiDB-lite"/>
    </source>
</evidence>
<dbReference type="AlphaFoldDB" id="A0A9W8LBF5"/>
<comment type="caution">
    <text evidence="2">The sequence shown here is derived from an EMBL/GenBank/DDBJ whole genome shotgun (WGS) entry which is preliminary data.</text>
</comment>
<sequence length="121" mass="13057">MNDGGHCTPHSKGRHESAELHLAMKDQAMADIVASPQRFIKALVKARPALDPEAERARALKKVTKGLEKREAQKAAAAKAKMNVKRSTDSSKAAAVPKKAKTKKPTPKKPASKKPASKKKD</sequence>
<proteinExistence type="predicted"/>
<gene>
    <name evidence="2" type="ORF">GGI19_001256</name>
</gene>
<feature type="region of interest" description="Disordered" evidence="1">
    <location>
        <begin position="64"/>
        <end position="121"/>
    </location>
</feature>
<dbReference type="EMBL" id="JANBUH010000042">
    <property type="protein sequence ID" value="KAJ2755918.1"/>
    <property type="molecule type" value="Genomic_DNA"/>
</dbReference>
<evidence type="ECO:0000313" key="3">
    <source>
        <dbReference type="Proteomes" id="UP001140011"/>
    </source>
</evidence>
<accession>A0A9W8LBF5</accession>
<organism evidence="2 3">
    <name type="scientific">Coemansia pectinata</name>
    <dbReference type="NCBI Taxonomy" id="1052879"/>
    <lineage>
        <taxon>Eukaryota</taxon>
        <taxon>Fungi</taxon>
        <taxon>Fungi incertae sedis</taxon>
        <taxon>Zoopagomycota</taxon>
        <taxon>Kickxellomycotina</taxon>
        <taxon>Kickxellomycetes</taxon>
        <taxon>Kickxellales</taxon>
        <taxon>Kickxellaceae</taxon>
        <taxon>Coemansia</taxon>
    </lineage>
</organism>
<feature type="compositionally biased region" description="Basic residues" evidence="1">
    <location>
        <begin position="98"/>
        <end position="121"/>
    </location>
</feature>
<evidence type="ECO:0000313" key="2">
    <source>
        <dbReference type="EMBL" id="KAJ2755918.1"/>
    </source>
</evidence>
<protein>
    <submittedName>
        <fullName evidence="2">Uncharacterized protein</fullName>
    </submittedName>
</protein>
<name>A0A9W8LBF5_9FUNG</name>
<keyword evidence="3" id="KW-1185">Reference proteome</keyword>
<dbReference type="Proteomes" id="UP001140011">
    <property type="component" value="Unassembled WGS sequence"/>
</dbReference>